<evidence type="ECO:0000256" key="1">
    <source>
        <dbReference type="SAM" id="MobiDB-lite"/>
    </source>
</evidence>
<evidence type="ECO:0000313" key="3">
    <source>
        <dbReference type="EMBL" id="KAK7001951.1"/>
    </source>
</evidence>
<reference evidence="3 4" key="1">
    <citation type="journal article" date="2024" name="J Genomics">
        <title>Draft genome sequencing and assembly of Favolaschia claudopus CIRM-BRFM 2984 isolated from oak limbs.</title>
        <authorList>
            <person name="Navarro D."/>
            <person name="Drula E."/>
            <person name="Chaduli D."/>
            <person name="Cazenave R."/>
            <person name="Ahrendt S."/>
            <person name="Wang J."/>
            <person name="Lipzen A."/>
            <person name="Daum C."/>
            <person name="Barry K."/>
            <person name="Grigoriev I.V."/>
            <person name="Favel A."/>
            <person name="Rosso M.N."/>
            <person name="Martin F."/>
        </authorList>
    </citation>
    <scope>NUCLEOTIDE SEQUENCE [LARGE SCALE GENOMIC DNA]</scope>
    <source>
        <strain evidence="3 4">CIRM-BRFM 2984</strain>
    </source>
</reference>
<gene>
    <name evidence="3" type="ORF">R3P38DRAFT_3610274</name>
</gene>
<feature type="region of interest" description="Disordered" evidence="1">
    <location>
        <begin position="54"/>
        <end position="77"/>
    </location>
</feature>
<accession>A0AAW0A7S5</accession>
<comment type="caution">
    <text evidence="3">The sequence shown here is derived from an EMBL/GenBank/DDBJ whole genome shotgun (WGS) entry which is preliminary data.</text>
</comment>
<dbReference type="Pfam" id="PF20149">
    <property type="entry name" value="DUF6532"/>
    <property type="match status" value="1"/>
</dbReference>
<sequence length="363" mass="40406">MSLSSRPPFWRSLPHLISTSVIYDLKSPYSHCFSLPLPPFRETQLVHQREPEDIIPSTSTVKSEPLDDLVPQPPAPNSIELRVNDRGVVGLKRQHRDVEKTLQLALDYYYGFHLTKHSYPDVAKKNQFALDALTNAAFDQDFQNIHDRISTDTDYCEGLASVLAGRISTFRRGAKDAAVAAIFRQYAVQQDCAGLVGRLLAGQSYIYPHHPDKVNPRDHQVEHGQAIGSQPYEHPGVAAVIGAAFFKGSNSIAEKIEAMFPRHEGHLEITKPMLALACAGIHDVLNDYSTGEYKDTKFEGSRVQDIYDVHILMLDHIETKNPDKFHDLMASIFTAASRGSSLAKVSKAPPTLLQQEALAKLDI</sequence>
<protein>
    <recommendedName>
        <fullName evidence="2">DUF6532 domain-containing protein</fullName>
    </recommendedName>
</protein>
<evidence type="ECO:0000259" key="2">
    <source>
        <dbReference type="Pfam" id="PF20149"/>
    </source>
</evidence>
<proteinExistence type="predicted"/>
<evidence type="ECO:0000313" key="4">
    <source>
        <dbReference type="Proteomes" id="UP001362999"/>
    </source>
</evidence>
<dbReference type="InterPro" id="IPR045341">
    <property type="entry name" value="DUF6532"/>
</dbReference>
<feature type="domain" description="DUF6532" evidence="2">
    <location>
        <begin position="106"/>
        <end position="316"/>
    </location>
</feature>
<dbReference type="Proteomes" id="UP001362999">
    <property type="component" value="Unassembled WGS sequence"/>
</dbReference>
<organism evidence="3 4">
    <name type="scientific">Favolaschia claudopus</name>
    <dbReference type="NCBI Taxonomy" id="2862362"/>
    <lineage>
        <taxon>Eukaryota</taxon>
        <taxon>Fungi</taxon>
        <taxon>Dikarya</taxon>
        <taxon>Basidiomycota</taxon>
        <taxon>Agaricomycotina</taxon>
        <taxon>Agaricomycetes</taxon>
        <taxon>Agaricomycetidae</taxon>
        <taxon>Agaricales</taxon>
        <taxon>Marasmiineae</taxon>
        <taxon>Mycenaceae</taxon>
        <taxon>Favolaschia</taxon>
    </lineage>
</organism>
<name>A0AAW0A7S5_9AGAR</name>
<dbReference type="AlphaFoldDB" id="A0AAW0A7S5"/>
<dbReference type="EMBL" id="JAWWNJ010000081">
    <property type="protein sequence ID" value="KAK7001951.1"/>
    <property type="molecule type" value="Genomic_DNA"/>
</dbReference>
<keyword evidence="4" id="KW-1185">Reference proteome</keyword>